<dbReference type="GO" id="GO:0022857">
    <property type="term" value="F:transmembrane transporter activity"/>
    <property type="evidence" value="ECO:0007669"/>
    <property type="project" value="InterPro"/>
</dbReference>
<keyword evidence="5" id="KW-0762">Sugar transport</keyword>
<comment type="caution">
    <text evidence="12">The sequence shown here is derived from an EMBL/GenBank/DDBJ whole genome shotgun (WGS) entry which is preliminary data.</text>
</comment>
<organism evidence="12 13">
    <name type="scientific">Brachybacterium paraconglomeratum</name>
    <dbReference type="NCBI Taxonomy" id="173362"/>
    <lineage>
        <taxon>Bacteria</taxon>
        <taxon>Bacillati</taxon>
        <taxon>Actinomycetota</taxon>
        <taxon>Actinomycetes</taxon>
        <taxon>Micrococcales</taxon>
        <taxon>Dermabacteraceae</taxon>
        <taxon>Brachybacterium</taxon>
    </lineage>
</organism>
<dbReference type="PANTHER" id="PTHR32196:SF32">
    <property type="entry name" value="XYLOSE TRANSPORT SYSTEM PERMEASE PROTEIN XYLH"/>
    <property type="match status" value="1"/>
</dbReference>
<comment type="function">
    <text evidence="9">Part of the binding-protein-dependent transport system for D-xylose. Probably responsible for the translocation of the substrate across the membrane.</text>
</comment>
<evidence type="ECO:0000256" key="1">
    <source>
        <dbReference type="ARBA" id="ARBA00004651"/>
    </source>
</evidence>
<evidence type="ECO:0000256" key="11">
    <source>
        <dbReference type="SAM" id="Phobius"/>
    </source>
</evidence>
<dbReference type="EMBL" id="DYWO01000108">
    <property type="protein sequence ID" value="HJF48863.1"/>
    <property type="molecule type" value="Genomic_DNA"/>
</dbReference>
<gene>
    <name evidence="12" type="ORF">K8W24_03545</name>
</gene>
<evidence type="ECO:0000256" key="3">
    <source>
        <dbReference type="ARBA" id="ARBA00022475"/>
    </source>
</evidence>
<comment type="subcellular location">
    <subcellularLocation>
        <location evidence="1">Cell membrane</location>
        <topology evidence="1">Multi-pass membrane protein</topology>
    </subcellularLocation>
</comment>
<keyword evidence="4" id="KW-0997">Cell inner membrane</keyword>
<evidence type="ECO:0000256" key="8">
    <source>
        <dbReference type="ARBA" id="ARBA00023136"/>
    </source>
</evidence>
<feature type="transmembrane region" description="Helical" evidence="11">
    <location>
        <begin position="50"/>
        <end position="70"/>
    </location>
</feature>
<evidence type="ECO:0000256" key="10">
    <source>
        <dbReference type="ARBA" id="ARBA00035686"/>
    </source>
</evidence>
<dbReference type="AlphaFoldDB" id="A0A921KPS6"/>
<evidence type="ECO:0000313" key="12">
    <source>
        <dbReference type="EMBL" id="HJF48863.1"/>
    </source>
</evidence>
<feature type="non-terminal residue" evidence="12">
    <location>
        <position position="1"/>
    </location>
</feature>
<keyword evidence="2" id="KW-0813">Transport</keyword>
<proteinExistence type="predicted"/>
<keyword evidence="3" id="KW-1003">Cell membrane</keyword>
<keyword evidence="7 11" id="KW-1133">Transmembrane helix</keyword>
<dbReference type="InterPro" id="IPR001851">
    <property type="entry name" value="ABC_transp_permease"/>
</dbReference>
<reference evidence="12" key="2">
    <citation type="submission" date="2021-09" db="EMBL/GenBank/DDBJ databases">
        <authorList>
            <person name="Gilroy R."/>
        </authorList>
    </citation>
    <scope>NUCLEOTIDE SEQUENCE</scope>
    <source>
        <strain evidence="12">1647</strain>
    </source>
</reference>
<name>A0A921KPS6_9MICO</name>
<keyword evidence="6 11" id="KW-0812">Transmembrane</keyword>
<accession>A0A921KPS6</accession>
<dbReference type="Proteomes" id="UP000775129">
    <property type="component" value="Unassembled WGS sequence"/>
</dbReference>
<evidence type="ECO:0000256" key="5">
    <source>
        <dbReference type="ARBA" id="ARBA00022597"/>
    </source>
</evidence>
<evidence type="ECO:0000256" key="4">
    <source>
        <dbReference type="ARBA" id="ARBA00022519"/>
    </source>
</evidence>
<feature type="transmembrane region" description="Helical" evidence="11">
    <location>
        <begin position="20"/>
        <end position="38"/>
    </location>
</feature>
<protein>
    <recommendedName>
        <fullName evidence="10">Xylose transport system permease protein XylH</fullName>
    </recommendedName>
</protein>
<evidence type="ECO:0000313" key="13">
    <source>
        <dbReference type="Proteomes" id="UP000775129"/>
    </source>
</evidence>
<evidence type="ECO:0000256" key="6">
    <source>
        <dbReference type="ARBA" id="ARBA00022692"/>
    </source>
</evidence>
<dbReference type="Pfam" id="PF02653">
    <property type="entry name" value="BPD_transp_2"/>
    <property type="match status" value="1"/>
</dbReference>
<evidence type="ECO:0000256" key="7">
    <source>
        <dbReference type="ARBA" id="ARBA00022989"/>
    </source>
</evidence>
<keyword evidence="8 11" id="KW-0472">Membrane</keyword>
<sequence>GGNLQAAKLSGVKTKRVNMWLFINMGLLSAVAGIVYSARSNSAQPGAGNMFELDAIAAAFICCAAVTGGIGKVHGAIIGGLIMAVMSNGMQIMGIDQSTQSVVRGVVLLIAVAFDVWNKKRSQAGA</sequence>
<evidence type="ECO:0000256" key="2">
    <source>
        <dbReference type="ARBA" id="ARBA00022448"/>
    </source>
</evidence>
<dbReference type="PANTHER" id="PTHR32196">
    <property type="entry name" value="ABC TRANSPORTER PERMEASE PROTEIN YPHD-RELATED-RELATED"/>
    <property type="match status" value="1"/>
</dbReference>
<reference evidence="12" key="1">
    <citation type="journal article" date="2021" name="PeerJ">
        <title>Extensive microbial diversity within the chicken gut microbiome revealed by metagenomics and culture.</title>
        <authorList>
            <person name="Gilroy R."/>
            <person name="Ravi A."/>
            <person name="Getino M."/>
            <person name="Pursley I."/>
            <person name="Horton D.L."/>
            <person name="Alikhan N.F."/>
            <person name="Baker D."/>
            <person name="Gharbi K."/>
            <person name="Hall N."/>
            <person name="Watson M."/>
            <person name="Adriaenssens E.M."/>
            <person name="Foster-Nyarko E."/>
            <person name="Jarju S."/>
            <person name="Secka A."/>
            <person name="Antonio M."/>
            <person name="Oren A."/>
            <person name="Chaudhuri R.R."/>
            <person name="La Ragione R."/>
            <person name="Hildebrand F."/>
            <person name="Pallen M.J."/>
        </authorList>
    </citation>
    <scope>NUCLEOTIDE SEQUENCE</scope>
    <source>
        <strain evidence="12">1647</strain>
    </source>
</reference>
<dbReference type="GO" id="GO:0005886">
    <property type="term" value="C:plasma membrane"/>
    <property type="evidence" value="ECO:0007669"/>
    <property type="project" value="UniProtKB-SubCell"/>
</dbReference>
<evidence type="ECO:0000256" key="9">
    <source>
        <dbReference type="ARBA" id="ARBA00035611"/>
    </source>
</evidence>